<dbReference type="Proteomes" id="UP000676194">
    <property type="component" value="Chromosome"/>
</dbReference>
<evidence type="ECO:0000313" key="9">
    <source>
        <dbReference type="EMBL" id="QVL30410.1"/>
    </source>
</evidence>
<keyword evidence="2" id="KW-1003">Cell membrane</keyword>
<keyword evidence="3" id="KW-0645">Protease</keyword>
<dbReference type="GO" id="GO:0005886">
    <property type="term" value="C:plasma membrane"/>
    <property type="evidence" value="ECO:0007669"/>
    <property type="project" value="UniProtKB-SubCell"/>
</dbReference>
<dbReference type="RefSeq" id="WP_213494281.1">
    <property type="nucleotide sequence ID" value="NZ_CP074694.1"/>
</dbReference>
<evidence type="ECO:0000256" key="1">
    <source>
        <dbReference type="ARBA" id="ARBA00004651"/>
    </source>
</evidence>
<dbReference type="NCBIfam" id="TIGR02602">
    <property type="entry name" value="8TM_EpsH"/>
    <property type="match status" value="1"/>
</dbReference>
<dbReference type="AlphaFoldDB" id="A0A8E6B4U1"/>
<feature type="transmembrane region" description="Helical" evidence="8">
    <location>
        <begin position="207"/>
        <end position="234"/>
    </location>
</feature>
<dbReference type="Pfam" id="PF09721">
    <property type="entry name" value="Exosortase_EpsH"/>
    <property type="match status" value="1"/>
</dbReference>
<keyword evidence="7 8" id="KW-0472">Membrane</keyword>
<evidence type="ECO:0000313" key="10">
    <source>
        <dbReference type="Proteomes" id="UP000676194"/>
    </source>
</evidence>
<evidence type="ECO:0000256" key="5">
    <source>
        <dbReference type="ARBA" id="ARBA00022801"/>
    </source>
</evidence>
<name>A0A8E6B4U1_9BACT</name>
<keyword evidence="6 8" id="KW-1133">Transmembrane helix</keyword>
<gene>
    <name evidence="9" type="ORF">KIH39_16305</name>
</gene>
<comment type="subcellular location">
    <subcellularLocation>
        <location evidence="1">Cell membrane</location>
        <topology evidence="1">Multi-pass membrane protein</topology>
    </subcellularLocation>
</comment>
<keyword evidence="4 8" id="KW-0812">Transmembrane</keyword>
<keyword evidence="5" id="KW-0378">Hydrolase</keyword>
<evidence type="ECO:0000256" key="7">
    <source>
        <dbReference type="ARBA" id="ARBA00023136"/>
    </source>
</evidence>
<evidence type="ECO:0000256" key="3">
    <source>
        <dbReference type="ARBA" id="ARBA00022670"/>
    </source>
</evidence>
<proteinExistence type="predicted"/>
<dbReference type="InterPro" id="IPR013426">
    <property type="entry name" value="EpsH-like"/>
</dbReference>
<accession>A0A8E6B4U1</accession>
<feature type="transmembrane region" description="Helical" evidence="8">
    <location>
        <begin position="254"/>
        <end position="275"/>
    </location>
</feature>
<dbReference type="EMBL" id="CP074694">
    <property type="protein sequence ID" value="QVL30410.1"/>
    <property type="molecule type" value="Genomic_DNA"/>
</dbReference>
<dbReference type="InterPro" id="IPR019127">
    <property type="entry name" value="Exosortase"/>
</dbReference>
<dbReference type="InterPro" id="IPR026392">
    <property type="entry name" value="Exo/Archaeosortase_dom"/>
</dbReference>
<feature type="transmembrane region" description="Helical" evidence="8">
    <location>
        <begin position="87"/>
        <end position="106"/>
    </location>
</feature>
<dbReference type="NCBIfam" id="TIGR04178">
    <property type="entry name" value="exo_archaeo"/>
    <property type="match status" value="1"/>
</dbReference>
<evidence type="ECO:0000256" key="6">
    <source>
        <dbReference type="ARBA" id="ARBA00022989"/>
    </source>
</evidence>
<sequence length="301" mass="33385">MRGIGYSLLAAVGAWAFWPTLRDLAEKWQHDPQYSHGLLVPFFVAYLIHRKREDLKQISAVPSWPLSLLFLSTALGCRATSAIFDFLPLDGLALILVLAGAVSLIQGKEMLKTVAPALGFLLFALPLPYSMERWLSQDLQHLATLASTYLLQAIGQPAINEGNVILIDEIKLGIVEACSGLRMLMTFAAFATGITLLIDRSWATKTVLILSAIPIALIVNVLRISATGLAYVLLREAPERQNMLGFIHDFNGWMMMPVALVLFGIELKVLQWLLVEPEKLERVISFPIRREMPEVPARKAA</sequence>
<feature type="transmembrane region" description="Helical" evidence="8">
    <location>
        <begin position="180"/>
        <end position="198"/>
    </location>
</feature>
<dbReference type="KEGG" id="tsph:KIH39_16305"/>
<evidence type="ECO:0000256" key="4">
    <source>
        <dbReference type="ARBA" id="ARBA00022692"/>
    </source>
</evidence>
<evidence type="ECO:0000256" key="8">
    <source>
        <dbReference type="SAM" id="Phobius"/>
    </source>
</evidence>
<feature type="transmembrane region" description="Helical" evidence="8">
    <location>
        <begin position="113"/>
        <end position="131"/>
    </location>
</feature>
<evidence type="ECO:0000256" key="2">
    <source>
        <dbReference type="ARBA" id="ARBA00022475"/>
    </source>
</evidence>
<reference evidence="9" key="1">
    <citation type="submission" date="2021-05" db="EMBL/GenBank/DDBJ databases">
        <title>Complete genome sequence of the cellulolytic planctomycete Telmatocola sphagniphila SP2T and characterization of the first cellulase from planctomycetes.</title>
        <authorList>
            <person name="Rakitin A.L."/>
            <person name="Beletsky A.V."/>
            <person name="Naumoff D.G."/>
            <person name="Kulichevskaya I.S."/>
            <person name="Mardanov A.V."/>
            <person name="Ravin N.V."/>
            <person name="Dedysh S.N."/>
        </authorList>
    </citation>
    <scope>NUCLEOTIDE SEQUENCE</scope>
    <source>
        <strain evidence="9">SP2T</strain>
    </source>
</reference>
<keyword evidence="10" id="KW-1185">Reference proteome</keyword>
<dbReference type="GO" id="GO:0008233">
    <property type="term" value="F:peptidase activity"/>
    <property type="evidence" value="ECO:0007669"/>
    <property type="project" value="UniProtKB-KW"/>
</dbReference>
<protein>
    <submittedName>
        <fullName evidence="9">Exosortase/archaeosortase family protein</fullName>
    </submittedName>
</protein>
<dbReference type="GO" id="GO:0006508">
    <property type="term" value="P:proteolysis"/>
    <property type="evidence" value="ECO:0007669"/>
    <property type="project" value="UniProtKB-KW"/>
</dbReference>
<feature type="transmembrane region" description="Helical" evidence="8">
    <location>
        <begin position="61"/>
        <end position="81"/>
    </location>
</feature>
<organism evidence="9 10">
    <name type="scientific">Telmatocola sphagniphila</name>
    <dbReference type="NCBI Taxonomy" id="1123043"/>
    <lineage>
        <taxon>Bacteria</taxon>
        <taxon>Pseudomonadati</taxon>
        <taxon>Planctomycetota</taxon>
        <taxon>Planctomycetia</taxon>
        <taxon>Gemmatales</taxon>
        <taxon>Gemmataceae</taxon>
    </lineage>
</organism>